<sequence>MEMLFLLAVRQGKKYDRGEHICNSIDDGARRVGKMQEAVKWRSFIPGQITGPDEAITFVEGCGFCTWGPLPRLPFPNLAEAMGETATSILDRTWYWKDDLHFSRQLYYGKIIQGQPSFIAPEYLPDFIAALAGRGQEQERDVNRLYFAGRLSGEAKTIYEYLDEHGAQPSRELRRGARLGEKSMKLATERALVELQRRFLICKVDLTGRTRGTYSYIWDLAERFCPEAFADARQTSPTAARSNIRGQLREFGIEPTSQLENRLFLWT</sequence>
<proteinExistence type="predicted"/>
<protein>
    <submittedName>
        <fullName evidence="1">Uncharacterized protein</fullName>
    </submittedName>
</protein>
<dbReference type="Pfam" id="PF24741">
    <property type="entry name" value="AlkZ-rel"/>
    <property type="match status" value="1"/>
</dbReference>
<dbReference type="Proteomes" id="UP000004508">
    <property type="component" value="Unassembled WGS sequence"/>
</dbReference>
<comment type="caution">
    <text evidence="1">The sequence shown here is derived from an EMBL/GenBank/DDBJ whole genome shotgun (WGS) entry which is preliminary data.</text>
</comment>
<accession>D6TYF4</accession>
<evidence type="ECO:0000313" key="2">
    <source>
        <dbReference type="Proteomes" id="UP000004508"/>
    </source>
</evidence>
<reference evidence="1 2" key="1">
    <citation type="journal article" date="2011" name="Stand. Genomic Sci.">
        <title>Non-contiguous finished genome sequence and contextual data of the filamentous soil bacterium Ktedonobacter racemifer type strain (SOSP1-21).</title>
        <authorList>
            <person name="Chang Y.J."/>
            <person name="Land M."/>
            <person name="Hauser L."/>
            <person name="Chertkov O."/>
            <person name="Del Rio T.G."/>
            <person name="Nolan M."/>
            <person name="Copeland A."/>
            <person name="Tice H."/>
            <person name="Cheng J.F."/>
            <person name="Lucas S."/>
            <person name="Han C."/>
            <person name="Goodwin L."/>
            <person name="Pitluck S."/>
            <person name="Ivanova N."/>
            <person name="Ovchinikova G."/>
            <person name="Pati A."/>
            <person name="Chen A."/>
            <person name="Palaniappan K."/>
            <person name="Mavromatis K."/>
            <person name="Liolios K."/>
            <person name="Brettin T."/>
            <person name="Fiebig A."/>
            <person name="Rohde M."/>
            <person name="Abt B."/>
            <person name="Goker M."/>
            <person name="Detter J.C."/>
            <person name="Woyke T."/>
            <person name="Bristow J."/>
            <person name="Eisen J.A."/>
            <person name="Markowitz V."/>
            <person name="Hugenholtz P."/>
            <person name="Kyrpides N.C."/>
            <person name="Klenk H.P."/>
            <person name="Lapidus A."/>
        </authorList>
    </citation>
    <scope>NUCLEOTIDE SEQUENCE [LARGE SCALE GENOMIC DNA]</scope>
    <source>
        <strain evidence="2">DSM 44963</strain>
    </source>
</reference>
<dbReference type="InterPro" id="IPR056298">
    <property type="entry name" value="AlkZ-rel"/>
</dbReference>
<dbReference type="eggNOG" id="ENOG5030JAW">
    <property type="taxonomic scope" value="Bacteria"/>
</dbReference>
<keyword evidence="2" id="KW-1185">Reference proteome</keyword>
<dbReference type="InParanoid" id="D6TYF4"/>
<dbReference type="EMBL" id="ADVG01000003">
    <property type="protein sequence ID" value="EFH83234.1"/>
    <property type="molecule type" value="Genomic_DNA"/>
</dbReference>
<dbReference type="AlphaFoldDB" id="D6TYF4"/>
<gene>
    <name evidence="1" type="ORF">Krac_4174</name>
</gene>
<name>D6TYF4_KTERA</name>
<organism evidence="1 2">
    <name type="scientific">Ktedonobacter racemifer DSM 44963</name>
    <dbReference type="NCBI Taxonomy" id="485913"/>
    <lineage>
        <taxon>Bacteria</taxon>
        <taxon>Bacillati</taxon>
        <taxon>Chloroflexota</taxon>
        <taxon>Ktedonobacteria</taxon>
        <taxon>Ktedonobacterales</taxon>
        <taxon>Ktedonobacteraceae</taxon>
        <taxon>Ktedonobacter</taxon>
    </lineage>
</organism>
<evidence type="ECO:0000313" key="1">
    <source>
        <dbReference type="EMBL" id="EFH83234.1"/>
    </source>
</evidence>